<evidence type="ECO:0000259" key="9">
    <source>
        <dbReference type="Pfam" id="PF01052"/>
    </source>
</evidence>
<evidence type="ECO:0000256" key="6">
    <source>
        <dbReference type="ARBA" id="ARBA00022779"/>
    </source>
</evidence>
<dbReference type="InterPro" id="IPR012826">
    <property type="entry name" value="FliN"/>
</dbReference>
<comment type="similarity">
    <text evidence="2">Belongs to the FliN/MopA/SpaO family.</text>
</comment>
<dbReference type="GO" id="GO:0071973">
    <property type="term" value="P:bacterial-type flagellum-dependent cell motility"/>
    <property type="evidence" value="ECO:0007669"/>
    <property type="project" value="InterPro"/>
</dbReference>
<dbReference type="InterPro" id="IPR051469">
    <property type="entry name" value="FliN/MopA/SpaO"/>
</dbReference>
<keyword evidence="10" id="KW-0282">Flagellum</keyword>
<evidence type="ECO:0000256" key="8">
    <source>
        <dbReference type="ARBA" id="ARBA00025044"/>
    </source>
</evidence>
<dbReference type="Proteomes" id="UP000052245">
    <property type="component" value="Unassembled WGS sequence"/>
</dbReference>
<evidence type="ECO:0000256" key="3">
    <source>
        <dbReference type="ARBA" id="ARBA00021897"/>
    </source>
</evidence>
<keyword evidence="4" id="KW-1003">Cell membrane</keyword>
<dbReference type="SUPFAM" id="SSF101801">
    <property type="entry name" value="Surface presentation of antigens (SPOA)"/>
    <property type="match status" value="1"/>
</dbReference>
<evidence type="ECO:0000256" key="5">
    <source>
        <dbReference type="ARBA" id="ARBA00022500"/>
    </source>
</evidence>
<dbReference type="RefSeq" id="WP_059426275.1">
    <property type="nucleotide sequence ID" value="NZ_FAUU01000001.1"/>
</dbReference>
<evidence type="ECO:0000256" key="7">
    <source>
        <dbReference type="ARBA" id="ARBA00023136"/>
    </source>
</evidence>
<comment type="function">
    <text evidence="8">FliM is one of three proteins (FliG, FliN, FliM) that forms the rotor-mounted switch complex (C ring), located at the base of the basal body. This complex interacts with the CheY and CheZ chemotaxis proteins, in addition to contacting components of the motor that determine the direction of flagellar rotation.</text>
</comment>
<accession>A0A0S4RUB0</accession>
<dbReference type="NCBIfam" id="NF006272">
    <property type="entry name" value="PRK08432.1"/>
    <property type="match status" value="1"/>
</dbReference>
<protein>
    <recommendedName>
        <fullName evidence="3">Flagellar motor switch protein FliN</fullName>
    </recommendedName>
</protein>
<dbReference type="GO" id="GO:0006935">
    <property type="term" value="P:chemotaxis"/>
    <property type="evidence" value="ECO:0007669"/>
    <property type="project" value="UniProtKB-KW"/>
</dbReference>
<evidence type="ECO:0000256" key="1">
    <source>
        <dbReference type="ARBA" id="ARBA00004413"/>
    </source>
</evidence>
<dbReference type="GO" id="GO:0009425">
    <property type="term" value="C:bacterial-type flagellum basal body"/>
    <property type="evidence" value="ECO:0007669"/>
    <property type="project" value="InterPro"/>
</dbReference>
<dbReference type="InterPro" id="IPR001172">
    <property type="entry name" value="FliN_T3SS_HrcQb"/>
</dbReference>
<evidence type="ECO:0000256" key="4">
    <source>
        <dbReference type="ARBA" id="ARBA00022475"/>
    </source>
</evidence>
<keyword evidence="7" id="KW-0472">Membrane</keyword>
<keyword evidence="10" id="KW-0966">Cell projection</keyword>
<keyword evidence="10" id="KW-0969">Cilium</keyword>
<reference evidence="12 13" key="1">
    <citation type="submission" date="2015-11" db="EMBL/GenBank/DDBJ databases">
        <authorList>
            <consortium name="Pathogen Informatics"/>
        </authorList>
    </citation>
    <scope>NUCLEOTIDE SEQUENCE [LARGE SCALE GENOMIC DNA]</scope>
    <source>
        <strain evidence="10 12">006A-0059</strain>
        <strain evidence="11 13">007A-0283</strain>
    </source>
</reference>
<dbReference type="Proteomes" id="UP000052237">
    <property type="component" value="Unassembled WGS sequence"/>
</dbReference>
<dbReference type="AlphaFoldDB" id="A0A0S4RUB0"/>
<keyword evidence="6" id="KW-0283">Flagellar rotation</keyword>
<comment type="subcellular location">
    <subcellularLocation>
        <location evidence="1">Cell membrane</location>
        <topology evidence="1">Peripheral membrane protein</topology>
        <orientation evidence="1">Cytoplasmic side</orientation>
    </subcellularLocation>
</comment>
<evidence type="ECO:0000313" key="12">
    <source>
        <dbReference type="Proteomes" id="UP000052237"/>
    </source>
</evidence>
<evidence type="ECO:0000313" key="10">
    <source>
        <dbReference type="EMBL" id="CUU77127.1"/>
    </source>
</evidence>
<dbReference type="PRINTS" id="PR00956">
    <property type="entry name" value="FLGMOTORFLIN"/>
</dbReference>
<dbReference type="PANTHER" id="PTHR43484:SF1">
    <property type="entry name" value="FLAGELLAR MOTOR SWITCH PROTEIN FLIN"/>
    <property type="match status" value="1"/>
</dbReference>
<proteinExistence type="inferred from homology"/>
<dbReference type="Pfam" id="PF01052">
    <property type="entry name" value="FliMN_C"/>
    <property type="match status" value="1"/>
</dbReference>
<dbReference type="PANTHER" id="PTHR43484">
    <property type="match status" value="1"/>
</dbReference>
<dbReference type="InterPro" id="IPR028976">
    <property type="entry name" value="CheC-like_sf"/>
</dbReference>
<dbReference type="NCBIfam" id="TIGR02480">
    <property type="entry name" value="fliN"/>
    <property type="match status" value="1"/>
</dbReference>
<dbReference type="SUPFAM" id="SSF103039">
    <property type="entry name" value="CheC-like"/>
    <property type="match status" value="1"/>
</dbReference>
<organism evidence="10 12">
    <name type="scientific">Campylobacter hyointestinalis subsp. hyointestinalis</name>
    <dbReference type="NCBI Taxonomy" id="91352"/>
    <lineage>
        <taxon>Bacteria</taxon>
        <taxon>Pseudomonadati</taxon>
        <taxon>Campylobacterota</taxon>
        <taxon>Epsilonproteobacteria</taxon>
        <taxon>Campylobacterales</taxon>
        <taxon>Campylobacteraceae</taxon>
        <taxon>Campylobacter</taxon>
    </lineage>
</organism>
<sequence>MMNKFLEVFTSEAGATVEGLTGHTLNLTDIGEFDADKQNGIKPPVVMANVSVSGDIDAKIVLLASPLLISAINDYMLGEEELSGNENIGDDELDASKEIFSNIMSAVSTNLNAQKELPKLNFEVTKVVFLDESGVLELSSYQKLFLYTANIESLNEQQLGIVVDLAFDKYFNKPAHSENKESGTHKVEIADEIKNIGLIMDVRLPIRVRIGSKKMLLKDVLSMDIGSVIELNQLANDPLEVLIGDKPVALGEVVIIDGNFGVQITEIGSKKERLEQLK</sequence>
<dbReference type="GO" id="GO:0005886">
    <property type="term" value="C:plasma membrane"/>
    <property type="evidence" value="ECO:0007669"/>
    <property type="project" value="UniProtKB-SubCell"/>
</dbReference>
<keyword evidence="5" id="KW-0145">Chemotaxis</keyword>
<comment type="caution">
    <text evidence="10">The sequence shown here is derived from an EMBL/GenBank/DDBJ whole genome shotgun (WGS) entry which is preliminary data.</text>
</comment>
<dbReference type="EMBL" id="FAVB01000002">
    <property type="protein sequence ID" value="CUU77127.1"/>
    <property type="molecule type" value="Genomic_DNA"/>
</dbReference>
<name>A0A0S4RUB0_CAMHY</name>
<keyword evidence="12" id="KW-1185">Reference proteome</keyword>
<dbReference type="GO" id="GO:0003774">
    <property type="term" value="F:cytoskeletal motor activity"/>
    <property type="evidence" value="ECO:0007669"/>
    <property type="project" value="InterPro"/>
</dbReference>
<dbReference type="Gene3D" id="3.40.1550.10">
    <property type="entry name" value="CheC-like"/>
    <property type="match status" value="1"/>
</dbReference>
<evidence type="ECO:0000313" key="11">
    <source>
        <dbReference type="EMBL" id="CUU86190.1"/>
    </source>
</evidence>
<dbReference type="EMBL" id="FAVC01000002">
    <property type="protein sequence ID" value="CUU86190.1"/>
    <property type="molecule type" value="Genomic_DNA"/>
</dbReference>
<dbReference type="InterPro" id="IPR001543">
    <property type="entry name" value="FliN-like_C"/>
</dbReference>
<dbReference type="InterPro" id="IPR036429">
    <property type="entry name" value="SpoA-like_sf"/>
</dbReference>
<dbReference type="Gene3D" id="2.30.330.10">
    <property type="entry name" value="SpoA-like"/>
    <property type="match status" value="1"/>
</dbReference>
<evidence type="ECO:0000256" key="2">
    <source>
        <dbReference type="ARBA" id="ARBA00009226"/>
    </source>
</evidence>
<feature type="domain" description="Flagellar motor switch protein FliN-like C-terminal" evidence="9">
    <location>
        <begin position="199"/>
        <end position="267"/>
    </location>
</feature>
<evidence type="ECO:0000313" key="13">
    <source>
        <dbReference type="Proteomes" id="UP000052245"/>
    </source>
</evidence>
<gene>
    <name evidence="10" type="primary">fliN_2</name>
    <name evidence="11" type="synonym">fliN_1</name>
    <name evidence="10" type="ORF">ERS686654_00831</name>
    <name evidence="11" type="ORF">ERS739223_01243</name>
</gene>
<accession>A0A9W5AVI8</accession>